<dbReference type="RefSeq" id="WP_012742990.1">
    <property type="nucleotide sequence ID" value="NZ_CP092643.1"/>
</dbReference>
<keyword evidence="5 6" id="KW-0456">Lyase</keyword>
<dbReference type="NCBIfam" id="TIGR00838">
    <property type="entry name" value="argH"/>
    <property type="match status" value="1"/>
</dbReference>
<dbReference type="InterPro" id="IPR008948">
    <property type="entry name" value="L-Aspartase-like"/>
</dbReference>
<dbReference type="FunFam" id="1.10.275.10:FF:000002">
    <property type="entry name" value="Argininosuccinate lyase"/>
    <property type="match status" value="1"/>
</dbReference>
<dbReference type="InterPro" id="IPR009049">
    <property type="entry name" value="Argininosuccinate_lyase"/>
</dbReference>
<comment type="similarity">
    <text evidence="6">Belongs to the lyase 1 family. Argininosuccinate lyase subfamily.</text>
</comment>
<dbReference type="GO" id="GO:0042450">
    <property type="term" value="P:L-arginine biosynthetic process via ornithine"/>
    <property type="evidence" value="ECO:0007669"/>
    <property type="project" value="UniProtKB-UniRule"/>
</dbReference>
<dbReference type="GO" id="GO:0005829">
    <property type="term" value="C:cytosol"/>
    <property type="evidence" value="ECO:0007669"/>
    <property type="project" value="TreeGrafter"/>
</dbReference>
<keyword evidence="3 6" id="KW-0055">Arginine biosynthesis</keyword>
<dbReference type="PROSITE" id="PS00163">
    <property type="entry name" value="FUMARATE_LYASES"/>
    <property type="match status" value="1"/>
</dbReference>
<dbReference type="HAMAP" id="MF_00006">
    <property type="entry name" value="Arg_succ_lyase"/>
    <property type="match status" value="1"/>
</dbReference>
<gene>
    <name evidence="6 10" type="primary">argH</name>
    <name evidence="10" type="ORF">G4312_05550</name>
    <name evidence="9" type="ORF">T1815_16731</name>
</gene>
<proteinExistence type="inferred from homology"/>
<dbReference type="Pfam" id="PF14698">
    <property type="entry name" value="ASL_C2"/>
    <property type="match status" value="1"/>
</dbReference>
<dbReference type="Proteomes" id="UP001193756">
    <property type="component" value="Unassembled WGS sequence"/>
</dbReference>
<feature type="domain" description="Fumarate lyase N-terminal" evidence="7">
    <location>
        <begin position="7"/>
        <end position="301"/>
    </location>
</feature>
<keyword evidence="6" id="KW-0963">Cytoplasm</keyword>
<reference evidence="11" key="2">
    <citation type="submission" date="2015-05" db="EMBL/GenBank/DDBJ databases">
        <authorList>
            <consortium name="Pathogen Informatics"/>
        </authorList>
    </citation>
    <scope>NUCLEOTIDE SEQUENCE [LARGE SCALE GENOMIC DNA]</scope>
    <source>
        <strain evidence="11">T1-815</strain>
    </source>
</reference>
<dbReference type="InterPro" id="IPR024083">
    <property type="entry name" value="Fumarase/histidase_N"/>
</dbReference>
<reference evidence="10" key="3">
    <citation type="journal article" date="2020" name="Cell Host Microbe">
        <title>Functional and Genomic Variation between Human-Derived Isolates of Lachnospiraceae Reveals Inter- and Intra-Species Diversity.</title>
        <authorList>
            <person name="Sorbara M.T."/>
            <person name="Littmann E.R."/>
            <person name="Fontana E."/>
            <person name="Moody T.U."/>
            <person name="Kohout C.E."/>
            <person name="Gjonbalaj M."/>
            <person name="Eaton V."/>
            <person name="Seok R."/>
            <person name="Leiner I.M."/>
            <person name="Pamer E.G."/>
        </authorList>
    </citation>
    <scope>NUCLEOTIDE SEQUENCE</scope>
    <source>
        <strain evidence="10">MSK.16.45</strain>
    </source>
</reference>
<evidence type="ECO:0000259" key="8">
    <source>
        <dbReference type="Pfam" id="PF14698"/>
    </source>
</evidence>
<dbReference type="AlphaFoldDB" id="A0A0M6WMC9"/>
<dbReference type="Gene3D" id="1.10.275.10">
    <property type="entry name" value="Fumarase/aspartase (N-terminal domain)"/>
    <property type="match status" value="1"/>
</dbReference>
<dbReference type="Proteomes" id="UP000049472">
    <property type="component" value="Unassembled WGS sequence"/>
</dbReference>
<reference evidence="9" key="1">
    <citation type="submission" date="2015-05" db="EMBL/GenBank/DDBJ databases">
        <authorList>
            <person name="Wang D.B."/>
            <person name="Wang M."/>
        </authorList>
    </citation>
    <scope>NUCLEOTIDE SEQUENCE [LARGE SCALE GENOMIC DNA]</scope>
    <source>
        <strain evidence="9">T1-815</strain>
    </source>
</reference>
<dbReference type="Gene3D" id="1.20.200.10">
    <property type="entry name" value="Fumarase/aspartase (Central domain)"/>
    <property type="match status" value="1"/>
</dbReference>
<accession>A0A0M6WMC9</accession>
<dbReference type="OMA" id="DFAIEFC"/>
<dbReference type="PRINTS" id="PR00145">
    <property type="entry name" value="ARGSUCLYASE"/>
</dbReference>
<keyword evidence="4 6" id="KW-0028">Amino-acid biosynthesis</keyword>
<organism evidence="9 11">
    <name type="scientific">Agathobacter rectalis</name>
    <dbReference type="NCBI Taxonomy" id="39491"/>
    <lineage>
        <taxon>Bacteria</taxon>
        <taxon>Bacillati</taxon>
        <taxon>Bacillota</taxon>
        <taxon>Clostridia</taxon>
        <taxon>Lachnospirales</taxon>
        <taxon>Lachnospiraceae</taxon>
        <taxon>Agathobacter</taxon>
    </lineage>
</organism>
<dbReference type="Pfam" id="PF00206">
    <property type="entry name" value="Lyase_1"/>
    <property type="match status" value="1"/>
</dbReference>
<dbReference type="PANTHER" id="PTHR43814">
    <property type="entry name" value="ARGININOSUCCINATE LYASE"/>
    <property type="match status" value="1"/>
</dbReference>
<evidence type="ECO:0000256" key="4">
    <source>
        <dbReference type="ARBA" id="ARBA00022605"/>
    </source>
</evidence>
<dbReference type="PRINTS" id="PR00149">
    <property type="entry name" value="FUMRATELYASE"/>
</dbReference>
<evidence type="ECO:0000259" key="7">
    <source>
        <dbReference type="Pfam" id="PF00206"/>
    </source>
</evidence>
<evidence type="ECO:0000313" key="9">
    <source>
        <dbReference type="EMBL" id="CRL37833.1"/>
    </source>
</evidence>
<dbReference type="FunFam" id="1.20.200.10:FF:000002">
    <property type="entry name" value="Argininosuccinate lyase"/>
    <property type="match status" value="1"/>
</dbReference>
<comment type="subcellular location">
    <subcellularLocation>
        <location evidence="6">Cytoplasm</location>
    </subcellularLocation>
</comment>
<evidence type="ECO:0000256" key="5">
    <source>
        <dbReference type="ARBA" id="ARBA00023239"/>
    </source>
</evidence>
<dbReference type="GeneID" id="86988935"/>
<dbReference type="Gene3D" id="1.10.40.30">
    <property type="entry name" value="Fumarase/aspartase (C-terminal domain)"/>
    <property type="match status" value="1"/>
</dbReference>
<feature type="domain" description="Argininosuccinate lyase C-terminal" evidence="8">
    <location>
        <begin position="364"/>
        <end position="431"/>
    </location>
</feature>
<dbReference type="SUPFAM" id="SSF48557">
    <property type="entry name" value="L-aspartase-like"/>
    <property type="match status" value="1"/>
</dbReference>
<comment type="pathway">
    <text evidence="1 6">Amino-acid biosynthesis; L-arginine biosynthesis; L-arginine from L-ornithine and carbamoyl phosphate: step 3/3.</text>
</comment>
<evidence type="ECO:0000256" key="2">
    <source>
        <dbReference type="ARBA" id="ARBA00012338"/>
    </source>
</evidence>
<evidence type="ECO:0000313" key="11">
    <source>
        <dbReference type="Proteomes" id="UP000049472"/>
    </source>
</evidence>
<dbReference type="FunFam" id="1.10.40.30:FF:000001">
    <property type="entry name" value="Argininosuccinate lyase"/>
    <property type="match status" value="1"/>
</dbReference>
<evidence type="ECO:0000256" key="1">
    <source>
        <dbReference type="ARBA" id="ARBA00004941"/>
    </source>
</evidence>
<dbReference type="PANTHER" id="PTHR43814:SF1">
    <property type="entry name" value="ARGININOSUCCINATE LYASE"/>
    <property type="match status" value="1"/>
</dbReference>
<sequence>MAQLWGGRFTKETDQLVYNFNASISFDQKFYKEDIEGSIAHVTMLGKQGIISQAESNDIVACLKQILKEVESGELEISSKYEDIHSFVEATLIDRLGDTGKKLHTGRSRNDQVALDMRLFTRKTVKETDDELKELLAVILKIMKENTQTIMPGFTHLQKAQPITLAHHMGAYFEMFKRDRSRLCDIYKRMNYCPLGSGALAGTTYPLDRDYTAQLLDFYGPTLNSMDGVSDRDYLIEFLSALSTIMMHLSRFSEEIIIWNSNEYQFVEIDDAYSTGSSIMPQKKNPDIAELVRGKTGRVYGALMSLLTTMKGIPLAYNKDMQEDKELAFDAFDTAKGCIALFTGMIDTMKFNKDVMRKSANNGFTNATDAADYLVKKGVPFRDAHGIVGRIVLYCIDKGIAIDDMSIDELKAISPVFEEDVFDAISMETCVSTRCTVGAPSKTSMDKVIAVYDEYMKSNWQNEV</sequence>
<dbReference type="InterPro" id="IPR020557">
    <property type="entry name" value="Fumarate_lyase_CS"/>
</dbReference>
<evidence type="ECO:0000313" key="10">
    <source>
        <dbReference type="EMBL" id="NSC76760.1"/>
    </source>
</evidence>
<reference evidence="10" key="4">
    <citation type="submission" date="2020-02" db="EMBL/GenBank/DDBJ databases">
        <authorList>
            <person name="Littmann E."/>
            <person name="Sorbara M."/>
        </authorList>
    </citation>
    <scope>NUCLEOTIDE SEQUENCE</scope>
    <source>
        <strain evidence="10">MSK.16.45</strain>
    </source>
</reference>
<dbReference type="EMBL" id="CVRQ01000020">
    <property type="protein sequence ID" value="CRL37833.1"/>
    <property type="molecule type" value="Genomic_DNA"/>
</dbReference>
<dbReference type="EC" id="4.3.2.1" evidence="2 6"/>
<comment type="catalytic activity">
    <reaction evidence="6">
        <text>2-(N(omega)-L-arginino)succinate = fumarate + L-arginine</text>
        <dbReference type="Rhea" id="RHEA:24020"/>
        <dbReference type="ChEBI" id="CHEBI:29806"/>
        <dbReference type="ChEBI" id="CHEBI:32682"/>
        <dbReference type="ChEBI" id="CHEBI:57472"/>
        <dbReference type="EC" id="4.3.2.1"/>
    </reaction>
</comment>
<dbReference type="UniPathway" id="UPA00068">
    <property type="reaction ID" value="UER00114"/>
</dbReference>
<dbReference type="InterPro" id="IPR000362">
    <property type="entry name" value="Fumarate_lyase_fam"/>
</dbReference>
<evidence type="ECO:0000256" key="6">
    <source>
        <dbReference type="HAMAP-Rule" id="MF_00006"/>
    </source>
</evidence>
<keyword evidence="11" id="KW-1185">Reference proteome</keyword>
<dbReference type="CDD" id="cd01359">
    <property type="entry name" value="Argininosuccinate_lyase"/>
    <property type="match status" value="1"/>
</dbReference>
<dbReference type="InterPro" id="IPR022761">
    <property type="entry name" value="Fumarate_lyase_N"/>
</dbReference>
<name>A0A0M6WMC9_9FIRM</name>
<protein>
    <recommendedName>
        <fullName evidence="2 6">Argininosuccinate lyase</fullName>
        <shortName evidence="6">ASAL</shortName>
        <ecNumber evidence="2 6">4.3.2.1</ecNumber>
    </recommendedName>
    <alternativeName>
        <fullName evidence="6">Arginosuccinase</fullName>
    </alternativeName>
</protein>
<dbReference type="InterPro" id="IPR029419">
    <property type="entry name" value="Arg_succ_lyase_C"/>
</dbReference>
<evidence type="ECO:0000256" key="3">
    <source>
        <dbReference type="ARBA" id="ARBA00022571"/>
    </source>
</evidence>
<dbReference type="EMBL" id="JAAIMP010000006">
    <property type="protein sequence ID" value="NSC76760.1"/>
    <property type="molecule type" value="Genomic_DNA"/>
</dbReference>
<dbReference type="GO" id="GO:0004056">
    <property type="term" value="F:argininosuccinate lyase activity"/>
    <property type="evidence" value="ECO:0007669"/>
    <property type="project" value="UniProtKB-UniRule"/>
</dbReference>